<dbReference type="Pfam" id="PF13520">
    <property type="entry name" value="AA_permease_2"/>
    <property type="match status" value="1"/>
</dbReference>
<dbReference type="PIRSF" id="PIRSF006060">
    <property type="entry name" value="AA_transporter"/>
    <property type="match status" value="1"/>
</dbReference>
<feature type="transmembrane region" description="Helical" evidence="7">
    <location>
        <begin position="443"/>
        <end position="468"/>
    </location>
</feature>
<feature type="transmembrane region" description="Helical" evidence="7">
    <location>
        <begin position="325"/>
        <end position="354"/>
    </location>
</feature>
<feature type="transmembrane region" description="Helical" evidence="7">
    <location>
        <begin position="121"/>
        <end position="144"/>
    </location>
</feature>
<feature type="transmembrane region" description="Helical" evidence="7">
    <location>
        <begin position="232"/>
        <end position="253"/>
    </location>
</feature>
<gene>
    <name evidence="8" type="ORF">PT974_10900</name>
</gene>
<evidence type="ECO:0000313" key="8">
    <source>
        <dbReference type="EMBL" id="KAK5989381.1"/>
    </source>
</evidence>
<feature type="transmembrane region" description="Helical" evidence="7">
    <location>
        <begin position="274"/>
        <end position="295"/>
    </location>
</feature>
<evidence type="ECO:0000256" key="5">
    <source>
        <dbReference type="ARBA" id="ARBA00023136"/>
    </source>
</evidence>
<feature type="transmembrane region" description="Helical" evidence="7">
    <location>
        <begin position="73"/>
        <end position="92"/>
    </location>
</feature>
<feature type="transmembrane region" description="Helical" evidence="7">
    <location>
        <begin position="374"/>
        <end position="395"/>
    </location>
</feature>
<keyword evidence="3 7" id="KW-0812">Transmembrane</keyword>
<evidence type="ECO:0000256" key="2">
    <source>
        <dbReference type="ARBA" id="ARBA00022448"/>
    </source>
</evidence>
<evidence type="ECO:0000256" key="6">
    <source>
        <dbReference type="SAM" id="MobiDB-lite"/>
    </source>
</evidence>
<dbReference type="Gene3D" id="1.20.1740.10">
    <property type="entry name" value="Amino acid/polyamine transporter I"/>
    <property type="match status" value="1"/>
</dbReference>
<evidence type="ECO:0000256" key="1">
    <source>
        <dbReference type="ARBA" id="ARBA00004141"/>
    </source>
</evidence>
<dbReference type="PANTHER" id="PTHR45649:SF19">
    <property type="entry name" value="TRANSPORTER, PUTATIVE (EUROFUNG)-RELATED"/>
    <property type="match status" value="1"/>
</dbReference>
<accession>A0ABR0SB38</accession>
<evidence type="ECO:0000256" key="3">
    <source>
        <dbReference type="ARBA" id="ARBA00022692"/>
    </source>
</evidence>
<name>A0ABR0SB38_9HYPO</name>
<keyword evidence="2" id="KW-0813">Transport</keyword>
<keyword evidence="5 7" id="KW-0472">Membrane</keyword>
<protein>
    <submittedName>
        <fullName evidence="8">Choline transport protein</fullName>
    </submittedName>
</protein>
<evidence type="ECO:0000313" key="9">
    <source>
        <dbReference type="Proteomes" id="UP001338125"/>
    </source>
</evidence>
<dbReference type="PANTHER" id="PTHR45649">
    <property type="entry name" value="AMINO-ACID PERMEASE BAT1"/>
    <property type="match status" value="1"/>
</dbReference>
<dbReference type="EMBL" id="JAVFKD010000015">
    <property type="protein sequence ID" value="KAK5989381.1"/>
    <property type="molecule type" value="Genomic_DNA"/>
</dbReference>
<comment type="caution">
    <text evidence="8">The sequence shown here is derived from an EMBL/GenBank/DDBJ whole genome shotgun (WGS) entry which is preliminary data.</text>
</comment>
<comment type="subcellular location">
    <subcellularLocation>
        <location evidence="1">Membrane</location>
        <topology evidence="1">Multi-pass membrane protein</topology>
    </subcellularLocation>
</comment>
<evidence type="ECO:0000256" key="4">
    <source>
        <dbReference type="ARBA" id="ARBA00022989"/>
    </source>
</evidence>
<evidence type="ECO:0000256" key="7">
    <source>
        <dbReference type="SAM" id="Phobius"/>
    </source>
</evidence>
<feature type="transmembrane region" description="Helical" evidence="7">
    <location>
        <begin position="164"/>
        <end position="185"/>
    </location>
</feature>
<proteinExistence type="predicted"/>
<keyword evidence="4 7" id="KW-1133">Transmembrane helix</keyword>
<keyword evidence="9" id="KW-1185">Reference proteome</keyword>
<feature type="region of interest" description="Disordered" evidence="6">
    <location>
        <begin position="1"/>
        <end position="27"/>
    </location>
</feature>
<feature type="transmembrane region" description="Helical" evidence="7">
    <location>
        <begin position="402"/>
        <end position="423"/>
    </location>
</feature>
<feature type="transmembrane region" description="Helical" evidence="7">
    <location>
        <begin position="301"/>
        <end position="318"/>
    </location>
</feature>
<dbReference type="Proteomes" id="UP001338125">
    <property type="component" value="Unassembled WGS sequence"/>
</dbReference>
<dbReference type="InterPro" id="IPR002293">
    <property type="entry name" value="AA/rel_permease1"/>
</dbReference>
<sequence length="470" mass="51384">MDGISVNAQRRDDSEASLTPQEVEKGTRMAENVELKKDIGPWEMTSIAFNICSSWAGLAGSLNVALVQGGPSAILYGIIVSSTLYGAIAFSMSELSSVYPTAGGQYHFVSILAPKNLSRGLSYVCGMLTNFSWISLGASGIMIFSQEVMTLASFYHPDFVAQPWHMFVCFQIFTLLILLYNLLAVKRVTGTYLFGFILSLSIFLGSFIAILIRSSPKASSTFVWGTFINKTGWSDGVCFLSSLLTIGYIYSGLDATMHLAEEAPNPRVSVPRASISAIGVGFVTAFAYAVAILYTISDLNAILSTTGFLPFQIFRVGLRSDAGAIAIIVASLVASFIGSTAVLQTSSRITWVFAKDNALVFSKHLQKVHPVLDVPIYSLIFNAVAYGICGCIYLGSSTAFNAILSSSVVLQQLSYLMPTALLVYRRRSEEFLPKDRVFRLPDWFGWTVNLWLVALSTILLVFFFFHLFCQ</sequence>
<organism evidence="8 9">
    <name type="scientific">Cladobotryum mycophilum</name>
    <dbReference type="NCBI Taxonomy" id="491253"/>
    <lineage>
        <taxon>Eukaryota</taxon>
        <taxon>Fungi</taxon>
        <taxon>Dikarya</taxon>
        <taxon>Ascomycota</taxon>
        <taxon>Pezizomycotina</taxon>
        <taxon>Sordariomycetes</taxon>
        <taxon>Hypocreomycetidae</taxon>
        <taxon>Hypocreales</taxon>
        <taxon>Hypocreaceae</taxon>
        <taxon>Cladobotryum</taxon>
    </lineage>
</organism>
<feature type="transmembrane region" description="Helical" evidence="7">
    <location>
        <begin position="47"/>
        <end position="67"/>
    </location>
</feature>
<feature type="transmembrane region" description="Helical" evidence="7">
    <location>
        <begin position="192"/>
        <end position="212"/>
    </location>
</feature>
<reference evidence="8 9" key="1">
    <citation type="submission" date="2024-01" db="EMBL/GenBank/DDBJ databases">
        <title>Complete genome of Cladobotryum mycophilum ATHUM6906.</title>
        <authorList>
            <person name="Christinaki A.C."/>
            <person name="Myridakis A.I."/>
            <person name="Kouvelis V.N."/>
        </authorList>
    </citation>
    <scope>NUCLEOTIDE SEQUENCE [LARGE SCALE GENOMIC DNA]</scope>
    <source>
        <strain evidence="8 9">ATHUM6906</strain>
    </source>
</reference>